<protein>
    <recommendedName>
        <fullName evidence="3">UBN2 domain-containing protein</fullName>
    </recommendedName>
</protein>
<reference evidence="1 2" key="1">
    <citation type="journal article" date="2018" name="PLoS Genet.">
        <title>Population sequencing reveals clonal diversity and ancestral inbreeding in the grapevine cultivar Chardonnay.</title>
        <authorList>
            <person name="Roach M.J."/>
            <person name="Johnson D.L."/>
            <person name="Bohlmann J."/>
            <person name="van Vuuren H.J."/>
            <person name="Jones S.J."/>
            <person name="Pretorius I.S."/>
            <person name="Schmidt S.A."/>
            <person name="Borneman A.R."/>
        </authorList>
    </citation>
    <scope>NUCLEOTIDE SEQUENCE [LARGE SCALE GENOMIC DNA]</scope>
    <source>
        <strain evidence="2">cv. Chardonnay</strain>
        <tissue evidence="1">Leaf</tissue>
    </source>
</reference>
<sequence length="155" mass="17747">MFLRVLIGKAFARNGVDMKSHQPQFVDIVGHDNAQVHRYVNGLQALGKDDKESEKVMKILRSLPKNWEAKITTIHEVKDLTKLPLKELIGLLMTHEITMKSYQEVKDKEEKSIALKASIIGDRVITTQKQSEIEESSLESMAKQWKAQKHVELKL</sequence>
<accession>A0A438DGS7</accession>
<evidence type="ECO:0000313" key="2">
    <source>
        <dbReference type="Proteomes" id="UP000288805"/>
    </source>
</evidence>
<organism evidence="1 2">
    <name type="scientific">Vitis vinifera</name>
    <name type="common">Grape</name>
    <dbReference type="NCBI Taxonomy" id="29760"/>
    <lineage>
        <taxon>Eukaryota</taxon>
        <taxon>Viridiplantae</taxon>
        <taxon>Streptophyta</taxon>
        <taxon>Embryophyta</taxon>
        <taxon>Tracheophyta</taxon>
        <taxon>Spermatophyta</taxon>
        <taxon>Magnoliopsida</taxon>
        <taxon>eudicotyledons</taxon>
        <taxon>Gunneridae</taxon>
        <taxon>Pentapetalae</taxon>
        <taxon>rosids</taxon>
        <taxon>Vitales</taxon>
        <taxon>Vitaceae</taxon>
        <taxon>Viteae</taxon>
        <taxon>Vitis</taxon>
    </lineage>
</organism>
<proteinExistence type="predicted"/>
<dbReference type="Pfam" id="PF14223">
    <property type="entry name" value="Retrotran_gag_2"/>
    <property type="match status" value="1"/>
</dbReference>
<dbReference type="Proteomes" id="UP000288805">
    <property type="component" value="Unassembled WGS sequence"/>
</dbReference>
<dbReference type="AlphaFoldDB" id="A0A438DGS7"/>
<evidence type="ECO:0000313" key="1">
    <source>
        <dbReference type="EMBL" id="RVW34648.1"/>
    </source>
</evidence>
<name>A0A438DGS7_VITVI</name>
<evidence type="ECO:0008006" key="3">
    <source>
        <dbReference type="Google" id="ProtNLM"/>
    </source>
</evidence>
<dbReference type="EMBL" id="QGNW01001632">
    <property type="protein sequence ID" value="RVW34648.1"/>
    <property type="molecule type" value="Genomic_DNA"/>
</dbReference>
<comment type="caution">
    <text evidence="1">The sequence shown here is derived from an EMBL/GenBank/DDBJ whole genome shotgun (WGS) entry which is preliminary data.</text>
</comment>
<gene>
    <name evidence="1" type="ORF">CK203_116475</name>
</gene>